<evidence type="ECO:0000256" key="1">
    <source>
        <dbReference type="SAM" id="MobiDB-lite"/>
    </source>
</evidence>
<name>A0ABP5AMK9_9MICC</name>
<reference evidence="3" key="1">
    <citation type="journal article" date="2019" name="Int. J. Syst. Evol. Microbiol.">
        <title>The Global Catalogue of Microorganisms (GCM) 10K type strain sequencing project: providing services to taxonomists for standard genome sequencing and annotation.</title>
        <authorList>
            <consortium name="The Broad Institute Genomics Platform"/>
            <consortium name="The Broad Institute Genome Sequencing Center for Infectious Disease"/>
            <person name="Wu L."/>
            <person name="Ma J."/>
        </authorList>
    </citation>
    <scope>NUCLEOTIDE SEQUENCE [LARGE SCALE GENOMIC DNA]</scope>
    <source>
        <strain evidence="3">JCM 13316</strain>
    </source>
</reference>
<feature type="region of interest" description="Disordered" evidence="1">
    <location>
        <begin position="58"/>
        <end position="88"/>
    </location>
</feature>
<protein>
    <submittedName>
        <fullName evidence="2">Uncharacterized protein</fullName>
    </submittedName>
</protein>
<dbReference type="Proteomes" id="UP001500784">
    <property type="component" value="Unassembled WGS sequence"/>
</dbReference>
<evidence type="ECO:0000313" key="2">
    <source>
        <dbReference type="EMBL" id="GAA1915405.1"/>
    </source>
</evidence>
<keyword evidence="3" id="KW-1185">Reference proteome</keyword>
<dbReference type="RefSeq" id="WP_152229230.1">
    <property type="nucleotide sequence ID" value="NZ_BAAALV010000003.1"/>
</dbReference>
<feature type="compositionally biased region" description="Low complexity" evidence="1">
    <location>
        <begin position="69"/>
        <end position="78"/>
    </location>
</feature>
<evidence type="ECO:0000313" key="3">
    <source>
        <dbReference type="Proteomes" id="UP001500784"/>
    </source>
</evidence>
<organism evidence="2 3">
    <name type="scientific">Arthrobacter gandavensis</name>
    <dbReference type="NCBI Taxonomy" id="169960"/>
    <lineage>
        <taxon>Bacteria</taxon>
        <taxon>Bacillati</taxon>
        <taxon>Actinomycetota</taxon>
        <taxon>Actinomycetes</taxon>
        <taxon>Micrococcales</taxon>
        <taxon>Micrococcaceae</taxon>
        <taxon>Arthrobacter</taxon>
    </lineage>
</organism>
<accession>A0ABP5AMK9</accession>
<gene>
    <name evidence="2" type="ORF">GCM10009688_20420</name>
</gene>
<proteinExistence type="predicted"/>
<dbReference type="EMBL" id="BAAALV010000003">
    <property type="protein sequence ID" value="GAA1915405.1"/>
    <property type="molecule type" value="Genomic_DNA"/>
</dbReference>
<comment type="caution">
    <text evidence="2">The sequence shown here is derived from an EMBL/GenBank/DDBJ whole genome shotgun (WGS) entry which is preliminary data.</text>
</comment>
<sequence>MEESAETHGGTPNPELTGDRAVDAVLSGLSAVAEAPVGEHAALYTGLHDGLLAALNEETGLAAGPPPGVGSMSGPASARAPHPGRGSA</sequence>
<feature type="region of interest" description="Disordered" evidence="1">
    <location>
        <begin position="1"/>
        <end position="20"/>
    </location>
</feature>